<dbReference type="InterPro" id="IPR011701">
    <property type="entry name" value="MFS"/>
</dbReference>
<dbReference type="RefSeq" id="WP_096453604.1">
    <property type="nucleotide sequence ID" value="NZ_AP017369.1"/>
</dbReference>
<evidence type="ECO:0000256" key="3">
    <source>
        <dbReference type="ARBA" id="ARBA00022692"/>
    </source>
</evidence>
<dbReference type="GO" id="GO:0022857">
    <property type="term" value="F:transmembrane transporter activity"/>
    <property type="evidence" value="ECO:0007669"/>
    <property type="project" value="InterPro"/>
</dbReference>
<dbReference type="InterPro" id="IPR020846">
    <property type="entry name" value="MFS_dom"/>
</dbReference>
<feature type="transmembrane region" description="Helical" evidence="6">
    <location>
        <begin position="405"/>
        <end position="426"/>
    </location>
</feature>
<comment type="subcellular location">
    <subcellularLocation>
        <location evidence="1">Cell membrane</location>
        <topology evidence="1">Multi-pass membrane protein</topology>
    </subcellularLocation>
</comment>
<name>A0A160PMI0_9CORY</name>
<reference evidence="8 9" key="1">
    <citation type="submission" date="2016-02" db="EMBL/GenBank/DDBJ databases">
        <title>Corynebacterium glutamicum N24 whole genome sequencing project.</title>
        <authorList>
            <person name="Matsutani M."/>
            <person name="Nangtapong N."/>
            <person name="Yakushi T."/>
            <person name="Matsushita K."/>
        </authorList>
    </citation>
    <scope>NUCLEOTIDE SEQUENCE [LARGE SCALE GENOMIC DNA]</scope>
    <source>
        <strain evidence="8 9">N24</strain>
    </source>
</reference>
<accession>A0A160PMI0</accession>
<feature type="transmembrane region" description="Helical" evidence="6">
    <location>
        <begin position="281"/>
        <end position="305"/>
    </location>
</feature>
<keyword evidence="5 6" id="KW-0472">Membrane</keyword>
<dbReference type="CDD" id="cd17319">
    <property type="entry name" value="MFS_ExuT_GudP_like"/>
    <property type="match status" value="1"/>
</dbReference>
<feature type="transmembrane region" description="Helical" evidence="6">
    <location>
        <begin position="24"/>
        <end position="41"/>
    </location>
</feature>
<gene>
    <name evidence="8" type="ORF">N24_0234</name>
</gene>
<dbReference type="InterPro" id="IPR050382">
    <property type="entry name" value="MFS_Na/Anion_cotransporter"/>
</dbReference>
<dbReference type="AlphaFoldDB" id="A0A160PMI0"/>
<evidence type="ECO:0000256" key="4">
    <source>
        <dbReference type="ARBA" id="ARBA00022989"/>
    </source>
</evidence>
<dbReference type="EMBL" id="AP017369">
    <property type="protein sequence ID" value="BAU94496.1"/>
    <property type="molecule type" value="Genomic_DNA"/>
</dbReference>
<evidence type="ECO:0000313" key="8">
    <source>
        <dbReference type="EMBL" id="BAU94496.1"/>
    </source>
</evidence>
<dbReference type="Gene3D" id="1.20.1250.20">
    <property type="entry name" value="MFS general substrate transporter like domains"/>
    <property type="match status" value="2"/>
</dbReference>
<dbReference type="KEGG" id="csur:N24_0234"/>
<evidence type="ECO:0000256" key="5">
    <source>
        <dbReference type="ARBA" id="ARBA00023136"/>
    </source>
</evidence>
<keyword evidence="4 6" id="KW-1133">Transmembrane helix</keyword>
<dbReference type="PROSITE" id="PS50850">
    <property type="entry name" value="MFS"/>
    <property type="match status" value="1"/>
</dbReference>
<sequence length="439" mass="47431">MSTQATPQTQKASSSWDFTTIKKMRWFFIALIVIAGVINYLDRSTLSIGNSTIAEELSLTTVQMGLLLSAFSWPYALANLPAGYLIDKFGVKKMFLVAAVGWSIVAVGTAFANTFLALYIARVLLGIAESPFFAAGLKASQMWFSKRERSLPVSIVNTGSQIGNALAPPLLTFLLLGFGWRWMFAIVGVAGLIIAAVWWFSYRDPKPEEDALIHNEIGDDLVTESANETEKASWFSLLATPNTWFMIIGAFGIFYTVWVYLTWLPRYLEESRGFSLSTTGWVAALPFMCGIAGVLLGGVVSKKFIDGGMKAITARKIPIVGGAILAAIAVAPVAYIENTTLNILLLCIGYFAAQIPIACIWTLASDIAEPHQVASLGAIQNFGGFLGAAVAPIATGYILEVTGTFNWVFILAGLLLLIGAFSYGVLVKDRREASLQVTA</sequence>
<dbReference type="InterPro" id="IPR000849">
    <property type="entry name" value="Sugar_P_transporter"/>
</dbReference>
<keyword evidence="2" id="KW-1003">Cell membrane</keyword>
<dbReference type="PIRSF" id="PIRSF002808">
    <property type="entry name" value="Hexose_phosphate_transp"/>
    <property type="match status" value="1"/>
</dbReference>
<organism evidence="8 9">
    <name type="scientific">Corynebacterium suranareeae</name>
    <dbReference type="NCBI Taxonomy" id="2506452"/>
    <lineage>
        <taxon>Bacteria</taxon>
        <taxon>Bacillati</taxon>
        <taxon>Actinomycetota</taxon>
        <taxon>Actinomycetes</taxon>
        <taxon>Mycobacteriales</taxon>
        <taxon>Corynebacteriaceae</taxon>
        <taxon>Corynebacterium</taxon>
    </lineage>
</organism>
<evidence type="ECO:0000256" key="6">
    <source>
        <dbReference type="SAM" id="Phobius"/>
    </source>
</evidence>
<keyword evidence="3 6" id="KW-0812">Transmembrane</keyword>
<feature type="transmembrane region" description="Helical" evidence="6">
    <location>
        <begin position="94"/>
        <end position="113"/>
    </location>
</feature>
<dbReference type="GO" id="GO:0005886">
    <property type="term" value="C:plasma membrane"/>
    <property type="evidence" value="ECO:0007669"/>
    <property type="project" value="UniProtKB-SubCell"/>
</dbReference>
<dbReference type="PANTHER" id="PTHR11662:SF399">
    <property type="entry name" value="FI19708P1-RELATED"/>
    <property type="match status" value="1"/>
</dbReference>
<keyword evidence="9" id="KW-1185">Reference proteome</keyword>
<feature type="transmembrane region" description="Helical" evidence="6">
    <location>
        <begin position="243"/>
        <end position="261"/>
    </location>
</feature>
<evidence type="ECO:0000256" key="2">
    <source>
        <dbReference type="ARBA" id="ARBA00022475"/>
    </source>
</evidence>
<evidence type="ECO:0000313" key="9">
    <source>
        <dbReference type="Proteomes" id="UP000218244"/>
    </source>
</evidence>
<evidence type="ECO:0000256" key="1">
    <source>
        <dbReference type="ARBA" id="ARBA00004651"/>
    </source>
</evidence>
<dbReference type="InterPro" id="IPR036259">
    <property type="entry name" value="MFS_trans_sf"/>
</dbReference>
<dbReference type="PANTHER" id="PTHR11662">
    <property type="entry name" value="SOLUTE CARRIER FAMILY 17"/>
    <property type="match status" value="1"/>
</dbReference>
<feature type="domain" description="Major facilitator superfamily (MFS) profile" evidence="7">
    <location>
        <begin position="28"/>
        <end position="431"/>
    </location>
</feature>
<proteinExistence type="predicted"/>
<feature type="transmembrane region" description="Helical" evidence="6">
    <location>
        <begin position="342"/>
        <end position="364"/>
    </location>
</feature>
<feature type="transmembrane region" description="Helical" evidence="6">
    <location>
        <begin position="317"/>
        <end position="336"/>
    </location>
</feature>
<dbReference type="Proteomes" id="UP000218244">
    <property type="component" value="Chromosome"/>
</dbReference>
<feature type="transmembrane region" description="Helical" evidence="6">
    <location>
        <begin position="182"/>
        <end position="200"/>
    </location>
</feature>
<dbReference type="SUPFAM" id="SSF103473">
    <property type="entry name" value="MFS general substrate transporter"/>
    <property type="match status" value="1"/>
</dbReference>
<evidence type="ECO:0000259" key="7">
    <source>
        <dbReference type="PROSITE" id="PS50850"/>
    </source>
</evidence>
<protein>
    <submittedName>
        <fullName evidence="8">Major facilitator superfamily protein</fullName>
    </submittedName>
</protein>
<feature type="transmembrane region" description="Helical" evidence="6">
    <location>
        <begin position="61"/>
        <end position="82"/>
    </location>
</feature>
<feature type="transmembrane region" description="Helical" evidence="6">
    <location>
        <begin position="376"/>
        <end position="399"/>
    </location>
</feature>
<dbReference type="Pfam" id="PF07690">
    <property type="entry name" value="MFS_1"/>
    <property type="match status" value="1"/>
</dbReference>